<proteinExistence type="predicted"/>
<protein>
    <submittedName>
        <fullName evidence="2">Uncharacterized protein</fullName>
    </submittedName>
</protein>
<name>A0A553P3N7_TIGCA</name>
<comment type="caution">
    <text evidence="2">The sequence shown here is derived from an EMBL/GenBank/DDBJ whole genome shotgun (WGS) entry which is preliminary data.</text>
</comment>
<feature type="region of interest" description="Disordered" evidence="1">
    <location>
        <begin position="1"/>
        <end position="21"/>
    </location>
</feature>
<dbReference type="Proteomes" id="UP000318571">
    <property type="component" value="Chromosome 7"/>
</dbReference>
<evidence type="ECO:0000313" key="3">
    <source>
        <dbReference type="Proteomes" id="UP000318571"/>
    </source>
</evidence>
<dbReference type="AlphaFoldDB" id="A0A553P3N7"/>
<accession>A0A553P3N7</accession>
<evidence type="ECO:0000313" key="2">
    <source>
        <dbReference type="EMBL" id="TRY72260.1"/>
    </source>
</evidence>
<gene>
    <name evidence="2" type="ORF">TCAL_11936</name>
</gene>
<dbReference type="EMBL" id="VCGU01000008">
    <property type="protein sequence ID" value="TRY72260.1"/>
    <property type="molecule type" value="Genomic_DNA"/>
</dbReference>
<evidence type="ECO:0000256" key="1">
    <source>
        <dbReference type="SAM" id="MobiDB-lite"/>
    </source>
</evidence>
<keyword evidence="3" id="KW-1185">Reference proteome</keyword>
<organism evidence="2 3">
    <name type="scientific">Tigriopus californicus</name>
    <name type="common">Marine copepod</name>
    <dbReference type="NCBI Taxonomy" id="6832"/>
    <lineage>
        <taxon>Eukaryota</taxon>
        <taxon>Metazoa</taxon>
        <taxon>Ecdysozoa</taxon>
        <taxon>Arthropoda</taxon>
        <taxon>Crustacea</taxon>
        <taxon>Multicrustacea</taxon>
        <taxon>Hexanauplia</taxon>
        <taxon>Copepoda</taxon>
        <taxon>Harpacticoida</taxon>
        <taxon>Harpacticidae</taxon>
        <taxon>Tigriopus</taxon>
    </lineage>
</organism>
<reference evidence="2 3" key="1">
    <citation type="journal article" date="2018" name="Nat. Ecol. Evol.">
        <title>Genomic signatures of mitonuclear coevolution across populations of Tigriopus californicus.</title>
        <authorList>
            <person name="Barreto F.S."/>
            <person name="Watson E.T."/>
            <person name="Lima T.G."/>
            <person name="Willett C.S."/>
            <person name="Edmands S."/>
            <person name="Li W."/>
            <person name="Burton R.S."/>
        </authorList>
    </citation>
    <scope>NUCLEOTIDE SEQUENCE [LARGE SCALE GENOMIC DNA]</scope>
    <source>
        <strain evidence="2 3">San Diego</strain>
    </source>
</reference>
<sequence>MADAAPSPSPPPPPAPELENKLPDRMTEMTKNEVEVGTEALRLISLLMSRTDEPNRRILGLEASRNARVAATASRSLANSLQTKDAIQNAEIAETLAETAERFVHFL</sequence>
<feature type="compositionally biased region" description="Pro residues" evidence="1">
    <location>
        <begin position="7"/>
        <end position="16"/>
    </location>
</feature>